<reference evidence="3 4" key="1">
    <citation type="journal article" date="2019" name="Nat. Microbiol.">
        <title>Mediterranean grassland soil C-N compound turnover is dependent on rainfall and depth, and is mediated by genomically divergent microorganisms.</title>
        <authorList>
            <person name="Diamond S."/>
            <person name="Andeer P.F."/>
            <person name="Li Z."/>
            <person name="Crits-Christoph A."/>
            <person name="Burstein D."/>
            <person name="Anantharaman K."/>
            <person name="Lane K.R."/>
            <person name="Thomas B.C."/>
            <person name="Pan C."/>
            <person name="Northen T.R."/>
            <person name="Banfield J.F."/>
        </authorList>
    </citation>
    <scope>NUCLEOTIDE SEQUENCE [LARGE SCALE GENOMIC DNA]</scope>
    <source>
        <strain evidence="3">WS_8</strain>
    </source>
</reference>
<dbReference type="AlphaFoldDB" id="A0A538TY02"/>
<dbReference type="SUPFAM" id="SSF51735">
    <property type="entry name" value="NAD(P)-binding Rossmann-fold domains"/>
    <property type="match status" value="1"/>
</dbReference>
<dbReference type="SUPFAM" id="SSF55347">
    <property type="entry name" value="Glyceraldehyde-3-phosphate dehydrogenase-like, C-terminal domain"/>
    <property type="match status" value="1"/>
</dbReference>
<evidence type="ECO:0000259" key="2">
    <source>
        <dbReference type="Pfam" id="PF22725"/>
    </source>
</evidence>
<evidence type="ECO:0000313" key="3">
    <source>
        <dbReference type="EMBL" id="TMQ68399.1"/>
    </source>
</evidence>
<dbReference type="Pfam" id="PF01408">
    <property type="entry name" value="GFO_IDH_MocA"/>
    <property type="match status" value="1"/>
</dbReference>
<feature type="domain" description="GFO/IDH/MocA-like oxidoreductase" evidence="2">
    <location>
        <begin position="157"/>
        <end position="266"/>
    </location>
</feature>
<evidence type="ECO:0000313" key="4">
    <source>
        <dbReference type="Proteomes" id="UP000316609"/>
    </source>
</evidence>
<sequence>MIEFVLPGRGARPGSLLWSATRRWRVTEPLGLGVVGTGDWGANLVRNFASLRDARLMALCDTDRERLSQAAARFPQARATTRIEDLLAAADVQAVVVAASAAQHYALVKAALEAGKDVFVEKPLALRVDHAEELVRIARDSRRVLMVGHLLLYHPGVRALKEMVQRGDLGDLYYIYSQRVNLGKVRKDENALWSFAPHDLSVILHLFEAEPVDVAARGSAYLQGNVEDVVFLHLRFADGRMAHVHVSWLDPHKLRKFTVVGSRKMVVFDDMEASEKIKVYDKGVDRGGQIVSYGDALTVRSGDILIPRISLQEPLRLECQHFVDRVRDRAAPLTGGANGLAVVKVLAAAQASLESGGVPVPLVQPARVG</sequence>
<evidence type="ECO:0000259" key="1">
    <source>
        <dbReference type="Pfam" id="PF01408"/>
    </source>
</evidence>
<dbReference type="Gene3D" id="3.30.360.10">
    <property type="entry name" value="Dihydrodipicolinate Reductase, domain 2"/>
    <property type="match status" value="1"/>
</dbReference>
<dbReference type="InterPro" id="IPR000683">
    <property type="entry name" value="Gfo/Idh/MocA-like_OxRdtase_N"/>
</dbReference>
<gene>
    <name evidence="3" type="ORF">E6K78_01250</name>
</gene>
<comment type="caution">
    <text evidence="3">The sequence shown here is derived from an EMBL/GenBank/DDBJ whole genome shotgun (WGS) entry which is preliminary data.</text>
</comment>
<feature type="domain" description="Gfo/Idh/MocA-like oxidoreductase N-terminal" evidence="1">
    <location>
        <begin position="32"/>
        <end position="149"/>
    </location>
</feature>
<dbReference type="Pfam" id="PF22725">
    <property type="entry name" value="GFO_IDH_MocA_C3"/>
    <property type="match status" value="1"/>
</dbReference>
<dbReference type="Gene3D" id="3.40.50.720">
    <property type="entry name" value="NAD(P)-binding Rossmann-like Domain"/>
    <property type="match status" value="1"/>
</dbReference>
<protein>
    <submittedName>
        <fullName evidence="3">Gfo/Idh/MocA family oxidoreductase</fullName>
    </submittedName>
</protein>
<dbReference type="Proteomes" id="UP000316609">
    <property type="component" value="Unassembled WGS sequence"/>
</dbReference>
<accession>A0A538TY02</accession>
<proteinExistence type="predicted"/>
<organism evidence="3 4">
    <name type="scientific">Eiseniibacteriota bacterium</name>
    <dbReference type="NCBI Taxonomy" id="2212470"/>
    <lineage>
        <taxon>Bacteria</taxon>
        <taxon>Candidatus Eiseniibacteriota</taxon>
    </lineage>
</organism>
<dbReference type="PANTHER" id="PTHR43377:SF6">
    <property type="entry name" value="GFO_IDH_MOCA-LIKE OXIDOREDUCTASE N-TERMINAL DOMAIN-CONTAINING PROTEIN"/>
    <property type="match status" value="1"/>
</dbReference>
<name>A0A538TY02_UNCEI</name>
<dbReference type="InterPro" id="IPR055170">
    <property type="entry name" value="GFO_IDH_MocA-like_dom"/>
</dbReference>
<dbReference type="GO" id="GO:0000166">
    <property type="term" value="F:nucleotide binding"/>
    <property type="evidence" value="ECO:0007669"/>
    <property type="project" value="InterPro"/>
</dbReference>
<dbReference type="InterPro" id="IPR051450">
    <property type="entry name" value="Gfo/Idh/MocA_Oxidoreductases"/>
</dbReference>
<dbReference type="PANTHER" id="PTHR43377">
    <property type="entry name" value="BILIVERDIN REDUCTASE A"/>
    <property type="match status" value="1"/>
</dbReference>
<dbReference type="EMBL" id="VBOY01000010">
    <property type="protein sequence ID" value="TMQ68399.1"/>
    <property type="molecule type" value="Genomic_DNA"/>
</dbReference>
<dbReference type="InterPro" id="IPR036291">
    <property type="entry name" value="NAD(P)-bd_dom_sf"/>
</dbReference>